<sequence>MLTLSHICKSYIHTSNPKSSLKVLEDITLEIKSGDYIAILGTSGVGKSTLLHIIGLLDKPDRGSIWLHDQAVDTLSNKEYTKVRNEMIGFVFQDFKLITDMTVFENVEIPLIYANKLNKHQRRQRIMDVLEQLQISDKERVFPSELSGGQKQRVAIARALVNKPKLLIADEPTGNLDSDITHEILELLQRLHQEEKLTLVIVTHDIEVAERANKVYRLSETGLNLL</sequence>
<evidence type="ECO:0000313" key="5">
    <source>
        <dbReference type="EMBL" id="QCT01280.1"/>
    </source>
</evidence>
<dbReference type="Pfam" id="PF00005">
    <property type="entry name" value="ABC_tran"/>
    <property type="match status" value="1"/>
</dbReference>
<dbReference type="KEGG" id="palo:E6C60_0557"/>
<dbReference type="InterPro" id="IPR017871">
    <property type="entry name" value="ABC_transporter-like_CS"/>
</dbReference>
<dbReference type="InterPro" id="IPR003593">
    <property type="entry name" value="AAA+_ATPase"/>
</dbReference>
<evidence type="ECO:0000256" key="2">
    <source>
        <dbReference type="ARBA" id="ARBA00022741"/>
    </source>
</evidence>
<dbReference type="GO" id="GO:0005524">
    <property type="term" value="F:ATP binding"/>
    <property type="evidence" value="ECO:0007669"/>
    <property type="project" value="UniProtKB-KW"/>
</dbReference>
<accession>A0A4P8XIG3</accession>
<dbReference type="RefSeq" id="WP_233281112.1">
    <property type="nucleotide sequence ID" value="NZ_CP040396.1"/>
</dbReference>
<reference evidence="5 6" key="1">
    <citation type="submission" date="2019-05" db="EMBL/GenBank/DDBJ databases">
        <authorList>
            <person name="Chen C."/>
        </authorList>
    </citation>
    <scope>NUCLEOTIDE SEQUENCE [LARGE SCALE GENOMIC DNA]</scope>
    <source>
        <strain evidence="5 6">HB172198</strain>
    </source>
</reference>
<dbReference type="InterPro" id="IPR015854">
    <property type="entry name" value="ABC_transpr_LolD-like"/>
</dbReference>
<dbReference type="Gene3D" id="3.40.50.300">
    <property type="entry name" value="P-loop containing nucleotide triphosphate hydrolases"/>
    <property type="match status" value="1"/>
</dbReference>
<dbReference type="GO" id="GO:0098796">
    <property type="term" value="C:membrane protein complex"/>
    <property type="evidence" value="ECO:0007669"/>
    <property type="project" value="UniProtKB-ARBA"/>
</dbReference>
<dbReference type="InterPro" id="IPR017911">
    <property type="entry name" value="MacB-like_ATP-bd"/>
</dbReference>
<evidence type="ECO:0000256" key="3">
    <source>
        <dbReference type="ARBA" id="ARBA00022840"/>
    </source>
</evidence>
<feature type="domain" description="ABC transporter" evidence="4">
    <location>
        <begin position="2"/>
        <end position="226"/>
    </location>
</feature>
<dbReference type="PROSITE" id="PS50893">
    <property type="entry name" value="ABC_TRANSPORTER_2"/>
    <property type="match status" value="1"/>
</dbReference>
<keyword evidence="3 5" id="KW-0067">ATP-binding</keyword>
<evidence type="ECO:0000313" key="6">
    <source>
        <dbReference type="Proteomes" id="UP000300879"/>
    </source>
</evidence>
<dbReference type="PANTHER" id="PTHR24220">
    <property type="entry name" value="IMPORT ATP-BINDING PROTEIN"/>
    <property type="match status" value="1"/>
</dbReference>
<dbReference type="GO" id="GO:0005886">
    <property type="term" value="C:plasma membrane"/>
    <property type="evidence" value="ECO:0007669"/>
    <property type="project" value="TreeGrafter"/>
</dbReference>
<dbReference type="AlphaFoldDB" id="A0A4P8XIG3"/>
<dbReference type="PROSITE" id="PS00211">
    <property type="entry name" value="ABC_TRANSPORTER_1"/>
    <property type="match status" value="1"/>
</dbReference>
<dbReference type="GO" id="GO:0022857">
    <property type="term" value="F:transmembrane transporter activity"/>
    <property type="evidence" value="ECO:0007669"/>
    <property type="project" value="TreeGrafter"/>
</dbReference>
<dbReference type="GO" id="GO:0016887">
    <property type="term" value="F:ATP hydrolysis activity"/>
    <property type="evidence" value="ECO:0007669"/>
    <property type="project" value="InterPro"/>
</dbReference>
<dbReference type="FunFam" id="3.40.50.300:FF:000032">
    <property type="entry name" value="Export ABC transporter ATP-binding protein"/>
    <property type="match status" value="1"/>
</dbReference>
<name>A0A4P8XIG3_9BACL</name>
<proteinExistence type="predicted"/>
<organism evidence="5 6">
    <name type="scientific">Paenibacillus algicola</name>
    <dbReference type="NCBI Taxonomy" id="2565926"/>
    <lineage>
        <taxon>Bacteria</taxon>
        <taxon>Bacillati</taxon>
        <taxon>Bacillota</taxon>
        <taxon>Bacilli</taxon>
        <taxon>Bacillales</taxon>
        <taxon>Paenibacillaceae</taxon>
        <taxon>Paenibacillus</taxon>
    </lineage>
</organism>
<gene>
    <name evidence="5" type="ORF">E6C60_0557</name>
</gene>
<keyword evidence="2" id="KW-0547">Nucleotide-binding</keyword>
<dbReference type="SUPFAM" id="SSF52540">
    <property type="entry name" value="P-loop containing nucleoside triphosphate hydrolases"/>
    <property type="match status" value="1"/>
</dbReference>
<dbReference type="SMART" id="SM00382">
    <property type="entry name" value="AAA"/>
    <property type="match status" value="1"/>
</dbReference>
<dbReference type="EMBL" id="CP040396">
    <property type="protein sequence ID" value="QCT01280.1"/>
    <property type="molecule type" value="Genomic_DNA"/>
</dbReference>
<dbReference type="CDD" id="cd03255">
    <property type="entry name" value="ABC_MJ0796_LolCDE_FtsE"/>
    <property type="match status" value="1"/>
</dbReference>
<evidence type="ECO:0000256" key="1">
    <source>
        <dbReference type="ARBA" id="ARBA00022448"/>
    </source>
</evidence>
<evidence type="ECO:0000259" key="4">
    <source>
        <dbReference type="PROSITE" id="PS50893"/>
    </source>
</evidence>
<keyword evidence="1" id="KW-0813">Transport</keyword>
<protein>
    <submittedName>
        <fullName evidence="5">ABC transporter ATP-binding protein</fullName>
    </submittedName>
</protein>
<dbReference type="Proteomes" id="UP000300879">
    <property type="component" value="Chromosome"/>
</dbReference>
<dbReference type="InterPro" id="IPR003439">
    <property type="entry name" value="ABC_transporter-like_ATP-bd"/>
</dbReference>
<dbReference type="InterPro" id="IPR027417">
    <property type="entry name" value="P-loop_NTPase"/>
</dbReference>
<keyword evidence="6" id="KW-1185">Reference proteome</keyword>